<feature type="transmembrane region" description="Helical" evidence="2">
    <location>
        <begin position="261"/>
        <end position="279"/>
    </location>
</feature>
<gene>
    <name evidence="3" type="ORF">ACFPJ4_01085</name>
</gene>
<keyword evidence="2" id="KW-1133">Transmembrane helix</keyword>
<feature type="transmembrane region" description="Helical" evidence="2">
    <location>
        <begin position="500"/>
        <end position="518"/>
    </location>
</feature>
<keyword evidence="2" id="KW-0472">Membrane</keyword>
<dbReference type="Proteomes" id="UP001596039">
    <property type="component" value="Unassembled WGS sequence"/>
</dbReference>
<feature type="region of interest" description="Disordered" evidence="1">
    <location>
        <begin position="206"/>
        <end position="243"/>
    </location>
</feature>
<evidence type="ECO:0000313" key="4">
    <source>
        <dbReference type="Proteomes" id="UP001596039"/>
    </source>
</evidence>
<proteinExistence type="predicted"/>
<name>A0ABW0NN57_9MICO</name>
<feature type="transmembrane region" description="Helical" evidence="2">
    <location>
        <begin position="530"/>
        <end position="551"/>
    </location>
</feature>
<protein>
    <submittedName>
        <fullName evidence="3">Uncharacterized protein</fullName>
    </submittedName>
</protein>
<feature type="transmembrane region" description="Helical" evidence="2">
    <location>
        <begin position="468"/>
        <end position="488"/>
    </location>
</feature>
<evidence type="ECO:0000313" key="3">
    <source>
        <dbReference type="EMBL" id="MFC5500827.1"/>
    </source>
</evidence>
<reference evidence="4" key="1">
    <citation type="journal article" date="2019" name="Int. J. Syst. Evol. Microbiol.">
        <title>The Global Catalogue of Microorganisms (GCM) 10K type strain sequencing project: providing services to taxonomists for standard genome sequencing and annotation.</title>
        <authorList>
            <consortium name="The Broad Institute Genomics Platform"/>
            <consortium name="The Broad Institute Genome Sequencing Center for Infectious Disease"/>
            <person name="Wu L."/>
            <person name="Ma J."/>
        </authorList>
    </citation>
    <scope>NUCLEOTIDE SEQUENCE [LARGE SCALE GENOMIC DNA]</scope>
    <source>
        <strain evidence="4">CGMCC 4.6997</strain>
    </source>
</reference>
<evidence type="ECO:0000256" key="2">
    <source>
        <dbReference type="SAM" id="Phobius"/>
    </source>
</evidence>
<feature type="transmembrane region" description="Helical" evidence="2">
    <location>
        <begin position="314"/>
        <end position="332"/>
    </location>
</feature>
<comment type="caution">
    <text evidence="3">The sequence shown here is derived from an EMBL/GenBank/DDBJ whole genome shotgun (WGS) entry which is preliminary data.</text>
</comment>
<evidence type="ECO:0000256" key="1">
    <source>
        <dbReference type="SAM" id="MobiDB-lite"/>
    </source>
</evidence>
<feature type="transmembrane region" description="Helical" evidence="2">
    <location>
        <begin position="344"/>
        <end position="364"/>
    </location>
</feature>
<dbReference type="PRINTS" id="PR01217">
    <property type="entry name" value="PRICHEXTENSN"/>
</dbReference>
<feature type="region of interest" description="Disordered" evidence="1">
    <location>
        <begin position="133"/>
        <end position="193"/>
    </location>
</feature>
<keyword evidence="2" id="KW-0812">Transmembrane</keyword>
<organism evidence="3 4">
    <name type="scientific">Lysinimonas soli</name>
    <dbReference type="NCBI Taxonomy" id="1074233"/>
    <lineage>
        <taxon>Bacteria</taxon>
        <taxon>Bacillati</taxon>
        <taxon>Actinomycetota</taxon>
        <taxon>Actinomycetes</taxon>
        <taxon>Micrococcales</taxon>
        <taxon>Microbacteriaceae</taxon>
        <taxon>Lysinimonas</taxon>
    </lineage>
</organism>
<accession>A0ABW0NN57</accession>
<keyword evidence="4" id="KW-1185">Reference proteome</keyword>
<feature type="transmembrane region" description="Helical" evidence="2">
    <location>
        <begin position="427"/>
        <end position="448"/>
    </location>
</feature>
<feature type="compositionally biased region" description="Pro residues" evidence="1">
    <location>
        <begin position="138"/>
        <end position="182"/>
    </location>
</feature>
<dbReference type="RefSeq" id="WP_386738439.1">
    <property type="nucleotide sequence ID" value="NZ_JBHSMG010000001.1"/>
</dbReference>
<sequence>MPTSRLTRAVARALALAILLGVPAVAVFALAVPAAADVGIGIGPAPVHPDTAVIISGSKDADARLDVSIRPPGNTWLNEDASCSGLAVGSTSWSCRVAPGAGWAHGDHEVRAQQSGGTSDAIATGRFVVVPTAVKGPNPAPTPPLPGPTATPTPTPTPTVPAVTPPATAPPASAPPASPPAAHPVTTSKSGKAAPDVQLATLALPATSDPAPEPAGSAPHARKATTPPPASRNEPSTPSALSHGLPTLEDILAAPASFAEAGGFGALLLLLIAIPAHLLDDTIEANSHRIAGWFRRFAPLTGRVRRWRAALPKLPFSGPVVIILASVAFGFADPQFGFDLVSLRTTLALATGLLLVMEVPNLVASTVLTRRWSARARVVTQPGALVLSLIGVVASRIFGFHPGLLIGLVIGLELASDARSEHRRRAVTLRMASTAAVATAAWLVYSLLDAGNPHPTDFAGLLTRESLVAATDEGLTGLVVALLPITFMEGKQLFDGSKRTWAAIALPVGFLFALLVLPRAFTEEGPGASFWVWIAVLVGFSALALGVWLAFRITEKAAIVTPEPEREIVG</sequence>
<dbReference type="EMBL" id="JBHSMG010000001">
    <property type="protein sequence ID" value="MFC5500827.1"/>
    <property type="molecule type" value="Genomic_DNA"/>
</dbReference>